<evidence type="ECO:0000313" key="2">
    <source>
        <dbReference type="EMBL" id="MBE9114831.1"/>
    </source>
</evidence>
<keyword evidence="3" id="KW-1185">Reference proteome</keyword>
<dbReference type="Proteomes" id="UP000654482">
    <property type="component" value="Unassembled WGS sequence"/>
</dbReference>
<sequence>MDIKIKLLARAIGISIFLLIGTIGIDIPSVSAVDFTPPSDNKAPRQGSGGSSRTHFTPSSAPTEESRPSSRTNFTAPPSRIDATPATSFILPADLIVPAKGRPLNSQTSN</sequence>
<comment type="caution">
    <text evidence="2">The sequence shown here is derived from an EMBL/GenBank/DDBJ whole genome shotgun (WGS) entry which is preliminary data.</text>
</comment>
<feature type="region of interest" description="Disordered" evidence="1">
    <location>
        <begin position="34"/>
        <end position="86"/>
    </location>
</feature>
<dbReference type="RefSeq" id="WP_194027918.1">
    <property type="nucleotide sequence ID" value="NZ_JADEWZ010000003.1"/>
</dbReference>
<reference evidence="2" key="1">
    <citation type="submission" date="2020-10" db="EMBL/GenBank/DDBJ databases">
        <authorList>
            <person name="Castelo-Branco R."/>
            <person name="Eusebio N."/>
            <person name="Adriana R."/>
            <person name="Vieira A."/>
            <person name="Brugerolle De Fraissinette N."/>
            <person name="Rezende De Castro R."/>
            <person name="Schneider M.P."/>
            <person name="Vasconcelos V."/>
            <person name="Leao P.N."/>
        </authorList>
    </citation>
    <scope>NUCLEOTIDE SEQUENCE</scope>
    <source>
        <strain evidence="2">LEGE 07157</strain>
    </source>
</reference>
<evidence type="ECO:0000256" key="1">
    <source>
        <dbReference type="SAM" id="MobiDB-lite"/>
    </source>
</evidence>
<accession>A0A8J7DU24</accession>
<organism evidence="2 3">
    <name type="scientific">Lusitaniella coriacea LEGE 07157</name>
    <dbReference type="NCBI Taxonomy" id="945747"/>
    <lineage>
        <taxon>Bacteria</taxon>
        <taxon>Bacillati</taxon>
        <taxon>Cyanobacteriota</taxon>
        <taxon>Cyanophyceae</taxon>
        <taxon>Spirulinales</taxon>
        <taxon>Lusitaniellaceae</taxon>
        <taxon>Lusitaniella</taxon>
    </lineage>
</organism>
<protein>
    <submittedName>
        <fullName evidence="2">Uncharacterized protein</fullName>
    </submittedName>
</protein>
<feature type="compositionally biased region" description="Polar residues" evidence="1">
    <location>
        <begin position="51"/>
        <end position="76"/>
    </location>
</feature>
<dbReference type="AlphaFoldDB" id="A0A8J7DU24"/>
<dbReference type="EMBL" id="JADEWZ010000003">
    <property type="protein sequence ID" value="MBE9114831.1"/>
    <property type="molecule type" value="Genomic_DNA"/>
</dbReference>
<evidence type="ECO:0000313" key="3">
    <source>
        <dbReference type="Proteomes" id="UP000654482"/>
    </source>
</evidence>
<proteinExistence type="predicted"/>
<name>A0A8J7DU24_9CYAN</name>
<gene>
    <name evidence="2" type="ORF">IQ249_02870</name>
</gene>